<dbReference type="EMBL" id="QYUO01000001">
    <property type="protein sequence ID" value="RJF97995.1"/>
    <property type="molecule type" value="Genomic_DNA"/>
</dbReference>
<dbReference type="InterPro" id="IPR002509">
    <property type="entry name" value="NODB_dom"/>
</dbReference>
<dbReference type="GO" id="GO:0005975">
    <property type="term" value="P:carbohydrate metabolic process"/>
    <property type="evidence" value="ECO:0007669"/>
    <property type="project" value="InterPro"/>
</dbReference>
<dbReference type="AlphaFoldDB" id="A0A3A3G777"/>
<evidence type="ECO:0000313" key="5">
    <source>
        <dbReference type="Proteomes" id="UP000265955"/>
    </source>
</evidence>
<sequence length="278" mass="31490">MGTRIPILTYHRIDDDQLSTSTSPSIFARHLHWLAENGWRSLSSEEFAFYANRKNSMPSKSFLLTFDDGYESIASAALPVLKNLNFKSICFAATKQMRRSVNRTHSPKEAETAFLSWQQVRELQTGGFIEFQSHTHAHAQLSDQTSSQVASDLSCSLELLSGELGLPRSYFRHLAWPWGYSDEEARGIARKCGFIYQYTVARSAFLNTSSLQQIPRTCYDGATPVNFRTQFQLQSGALSRLWHVAYPVMRSIRHTPVRSLLRQTSMPTAATHESRASD</sequence>
<evidence type="ECO:0000256" key="1">
    <source>
        <dbReference type="ARBA" id="ARBA00004613"/>
    </source>
</evidence>
<comment type="caution">
    <text evidence="4">The sequence shown here is derived from an EMBL/GenBank/DDBJ whole genome shotgun (WGS) entry which is preliminary data.</text>
</comment>
<dbReference type="GO" id="GO:0016810">
    <property type="term" value="F:hydrolase activity, acting on carbon-nitrogen (but not peptide) bonds"/>
    <property type="evidence" value="ECO:0007669"/>
    <property type="project" value="InterPro"/>
</dbReference>
<protein>
    <recommendedName>
        <fullName evidence="3">NodB homology domain-containing protein</fullName>
    </recommendedName>
</protein>
<dbReference type="InterPro" id="IPR011330">
    <property type="entry name" value="Glyco_hydro/deAcase_b/a-brl"/>
</dbReference>
<evidence type="ECO:0000256" key="2">
    <source>
        <dbReference type="ARBA" id="ARBA00022729"/>
    </source>
</evidence>
<keyword evidence="5" id="KW-1185">Reference proteome</keyword>
<keyword evidence="2" id="KW-0732">Signal</keyword>
<feature type="domain" description="NodB homology" evidence="3">
    <location>
        <begin position="60"/>
        <end position="278"/>
    </location>
</feature>
<dbReference type="GO" id="GO:0005576">
    <property type="term" value="C:extracellular region"/>
    <property type="evidence" value="ECO:0007669"/>
    <property type="project" value="UniProtKB-SubCell"/>
</dbReference>
<dbReference type="PROSITE" id="PS51677">
    <property type="entry name" value="NODB"/>
    <property type="match status" value="1"/>
</dbReference>
<dbReference type="PANTHER" id="PTHR34216">
    <property type="match status" value="1"/>
</dbReference>
<evidence type="ECO:0000259" key="3">
    <source>
        <dbReference type="PROSITE" id="PS51677"/>
    </source>
</evidence>
<proteinExistence type="predicted"/>
<gene>
    <name evidence="4" type="ORF">D3871_05300</name>
</gene>
<dbReference type="Pfam" id="PF01522">
    <property type="entry name" value="Polysacc_deac_1"/>
    <property type="match status" value="1"/>
</dbReference>
<reference evidence="5" key="1">
    <citation type="submission" date="2018-09" db="EMBL/GenBank/DDBJ databases">
        <authorList>
            <person name="Zhu H."/>
        </authorList>
    </citation>
    <scope>NUCLEOTIDE SEQUENCE [LARGE SCALE GENOMIC DNA]</scope>
    <source>
        <strain evidence="5">K1R23-30</strain>
    </source>
</reference>
<dbReference type="Gene3D" id="3.20.20.370">
    <property type="entry name" value="Glycoside hydrolase/deacetylase"/>
    <property type="match status" value="1"/>
</dbReference>
<organism evidence="4 5">
    <name type="scientific">Noviherbaspirillum saxi</name>
    <dbReference type="NCBI Taxonomy" id="2320863"/>
    <lineage>
        <taxon>Bacteria</taxon>
        <taxon>Pseudomonadati</taxon>
        <taxon>Pseudomonadota</taxon>
        <taxon>Betaproteobacteria</taxon>
        <taxon>Burkholderiales</taxon>
        <taxon>Oxalobacteraceae</taxon>
        <taxon>Noviherbaspirillum</taxon>
    </lineage>
</organism>
<dbReference type="InterPro" id="IPR051398">
    <property type="entry name" value="Polysacch_Deacetylase"/>
</dbReference>
<dbReference type="OrthoDB" id="9816280at2"/>
<dbReference type="SUPFAM" id="SSF88713">
    <property type="entry name" value="Glycoside hydrolase/deacetylase"/>
    <property type="match status" value="1"/>
</dbReference>
<dbReference type="RefSeq" id="WP_119767939.1">
    <property type="nucleotide sequence ID" value="NZ_QYUO01000001.1"/>
</dbReference>
<comment type="subcellular location">
    <subcellularLocation>
        <location evidence="1">Secreted</location>
    </subcellularLocation>
</comment>
<evidence type="ECO:0000313" key="4">
    <source>
        <dbReference type="EMBL" id="RJF97995.1"/>
    </source>
</evidence>
<dbReference type="PANTHER" id="PTHR34216:SF3">
    <property type="entry name" value="POLY-BETA-1,6-N-ACETYL-D-GLUCOSAMINE N-DEACETYLASE"/>
    <property type="match status" value="1"/>
</dbReference>
<accession>A0A3A3G777</accession>
<dbReference type="Proteomes" id="UP000265955">
    <property type="component" value="Unassembled WGS sequence"/>
</dbReference>
<name>A0A3A3G777_9BURK</name>